<dbReference type="KEGG" id="mpri:MP3633_2430"/>
<evidence type="ECO:0000259" key="15">
    <source>
        <dbReference type="Pfam" id="PF07715"/>
    </source>
</evidence>
<evidence type="ECO:0000259" key="14">
    <source>
        <dbReference type="Pfam" id="PF00593"/>
    </source>
</evidence>
<keyword evidence="13" id="KW-0732">Signal</keyword>
<evidence type="ECO:0000256" key="1">
    <source>
        <dbReference type="ARBA" id="ARBA00004571"/>
    </source>
</evidence>
<proteinExistence type="inferred from homology"/>
<evidence type="ECO:0000256" key="11">
    <source>
        <dbReference type="PROSITE-ProRule" id="PRU01360"/>
    </source>
</evidence>
<feature type="domain" description="TonB-dependent receptor plug" evidence="15">
    <location>
        <begin position="56"/>
        <end position="168"/>
    </location>
</feature>
<dbReference type="GO" id="GO:0006826">
    <property type="term" value="P:iron ion transport"/>
    <property type="evidence" value="ECO:0007669"/>
    <property type="project" value="UniProtKB-KW"/>
</dbReference>
<feature type="signal peptide" evidence="13">
    <location>
        <begin position="1"/>
        <end position="36"/>
    </location>
</feature>
<dbReference type="AlphaFoldDB" id="A0A859CX28"/>
<evidence type="ECO:0000256" key="9">
    <source>
        <dbReference type="ARBA" id="ARBA00023136"/>
    </source>
</evidence>
<keyword evidence="5 11" id="KW-0812">Transmembrane</keyword>
<evidence type="ECO:0000313" key="16">
    <source>
        <dbReference type="EMBL" id="MEP7729536.1"/>
    </source>
</evidence>
<evidence type="ECO:0000256" key="7">
    <source>
        <dbReference type="ARBA" id="ARBA00023065"/>
    </source>
</evidence>
<reference evidence="16 19" key="2">
    <citation type="submission" date="2024-05" db="EMBL/GenBank/DDBJ databases">
        <authorList>
            <person name="Busch G.E."/>
            <person name="Sharma I."/>
        </authorList>
    </citation>
    <scope>NUCLEOTIDE SEQUENCE [LARGE SCALE GENOMIC DNA]</scope>
    <source>
        <strain evidence="16 19">23GB23</strain>
    </source>
</reference>
<keyword evidence="6" id="KW-0408">Iron</keyword>
<organism evidence="17 18">
    <name type="scientific">Marinomonas primoryensis</name>
    <dbReference type="NCBI Taxonomy" id="178399"/>
    <lineage>
        <taxon>Bacteria</taxon>
        <taxon>Pseudomonadati</taxon>
        <taxon>Pseudomonadota</taxon>
        <taxon>Gammaproteobacteria</taxon>
        <taxon>Oceanospirillales</taxon>
        <taxon>Oceanospirillaceae</taxon>
        <taxon>Marinomonas</taxon>
    </lineage>
</organism>
<dbReference type="PANTHER" id="PTHR32552:SF81">
    <property type="entry name" value="TONB-DEPENDENT OUTER MEMBRANE RECEPTOR"/>
    <property type="match status" value="1"/>
</dbReference>
<evidence type="ECO:0000313" key="18">
    <source>
        <dbReference type="Proteomes" id="UP000509371"/>
    </source>
</evidence>
<sequence>MSLSKNSSARFPSRLSTVAVAVISINAAFISANTFAENTTSLPTLIVTGEKVDKDIKDTTTAVTVIGEESYASGEAKEVNDIVVQAPNVTTAGFGTINIRGINGAGAAVGSNAFMTGGSPRITTSVDGISEAWGGYNFTPAGLWDTQAVEVLRGPQSTSQGTSAIGGAVVIKTNDPSFIPESAIRLGLEQYNNGNLKYNLAAMNSGTLVTDELAYRLTFDGTTGEGWVDYDVADSDAADSPDLDDSESMNFRSKLLWEPANIEGLTAKLSITHRKNTGEYLSWINGDSTNYSSQTSSIDSSSSANTRLQDSTVDSIAVDVDYQISDNLKNQLQVSYNSQDASFDEYPGTTLLRKTEDTIAVENRIIITPNNSNLASLIGVYASQSDTTLDVDFGSSDSNYFIANGTKTTLAVFGETTYDATEKLSITAGGRVENESQDRTLVKASTYTLDQNDSETILLPKLSATYDITEKTTLGASVRQGYNAGGAALNWNTNEYYTYNKEEVTAFELSSKTRFNRMSVNTSLFYNDYSDYQAYTSNTLENVESVQTYGAELEITALATDDLELRGSIGTLQNKISATSDDTSEWDGNKLTYAPELNLGLGFTQYIGDNLSFGADATYVSEYYSDLDNTEDYKSGDYIITDARIQYTVGDLTIDGYITNLTNEDVVYLINRGTRASVGQSRTVGLSATYRM</sequence>
<dbReference type="Proteomes" id="UP001471651">
    <property type="component" value="Unassembled WGS sequence"/>
</dbReference>
<dbReference type="SUPFAM" id="SSF56935">
    <property type="entry name" value="Porins"/>
    <property type="match status" value="1"/>
</dbReference>
<evidence type="ECO:0000256" key="6">
    <source>
        <dbReference type="ARBA" id="ARBA00023004"/>
    </source>
</evidence>
<keyword evidence="17" id="KW-0675">Receptor</keyword>
<reference evidence="17 18" key="1">
    <citation type="submission" date="2020-06" db="EMBL/GenBank/DDBJ databases">
        <authorList>
            <person name="Voronona O.L."/>
            <person name="Aksenova E.I."/>
            <person name="Kunda M.S."/>
            <person name="Semenov A.N."/>
            <person name="Ryzhova N."/>
        </authorList>
    </citation>
    <scope>NUCLEOTIDE SEQUENCE [LARGE SCALE GENOMIC DNA]</scope>
    <source>
        <strain evidence="17 18">MPKMM3633</strain>
    </source>
</reference>
<keyword evidence="3 11" id="KW-1134">Transmembrane beta strand</keyword>
<evidence type="ECO:0000256" key="8">
    <source>
        <dbReference type="ARBA" id="ARBA00023077"/>
    </source>
</evidence>
<evidence type="ECO:0000256" key="4">
    <source>
        <dbReference type="ARBA" id="ARBA00022496"/>
    </source>
</evidence>
<dbReference type="InterPro" id="IPR000531">
    <property type="entry name" value="Beta-barrel_TonB"/>
</dbReference>
<dbReference type="Pfam" id="PF07715">
    <property type="entry name" value="Plug"/>
    <property type="match status" value="1"/>
</dbReference>
<keyword evidence="10 11" id="KW-0998">Cell outer membrane</keyword>
<keyword evidence="2 11" id="KW-0813">Transport</keyword>
<feature type="domain" description="TonB-dependent receptor-like beta-barrel" evidence="14">
    <location>
        <begin position="273"/>
        <end position="661"/>
    </location>
</feature>
<comment type="similarity">
    <text evidence="11 12">Belongs to the TonB-dependent receptor family.</text>
</comment>
<dbReference type="InterPro" id="IPR039426">
    <property type="entry name" value="TonB-dep_rcpt-like"/>
</dbReference>
<evidence type="ECO:0000256" key="12">
    <source>
        <dbReference type="RuleBase" id="RU003357"/>
    </source>
</evidence>
<gene>
    <name evidence="16" type="ORF">ABKW32_08795</name>
    <name evidence="17" type="ORF">MP3633_2430</name>
</gene>
<evidence type="ECO:0000256" key="10">
    <source>
        <dbReference type="ARBA" id="ARBA00023237"/>
    </source>
</evidence>
<evidence type="ECO:0000256" key="3">
    <source>
        <dbReference type="ARBA" id="ARBA00022452"/>
    </source>
</evidence>
<evidence type="ECO:0000313" key="17">
    <source>
        <dbReference type="EMBL" id="QKK81157.1"/>
    </source>
</evidence>
<dbReference type="PANTHER" id="PTHR32552">
    <property type="entry name" value="FERRICHROME IRON RECEPTOR-RELATED"/>
    <property type="match status" value="1"/>
</dbReference>
<dbReference type="GO" id="GO:0009279">
    <property type="term" value="C:cell outer membrane"/>
    <property type="evidence" value="ECO:0007669"/>
    <property type="project" value="UniProtKB-SubCell"/>
</dbReference>
<keyword evidence="4" id="KW-0410">Iron transport</keyword>
<dbReference type="EMBL" id="CP054301">
    <property type="protein sequence ID" value="QKK81157.1"/>
    <property type="molecule type" value="Genomic_DNA"/>
</dbReference>
<evidence type="ECO:0000256" key="2">
    <source>
        <dbReference type="ARBA" id="ARBA00022448"/>
    </source>
</evidence>
<dbReference type="Gene3D" id="2.40.170.20">
    <property type="entry name" value="TonB-dependent receptor, beta-barrel domain"/>
    <property type="match status" value="1"/>
</dbReference>
<comment type="subcellular location">
    <subcellularLocation>
        <location evidence="1 11">Cell outer membrane</location>
        <topology evidence="1 11">Multi-pass membrane protein</topology>
    </subcellularLocation>
</comment>
<dbReference type="Pfam" id="PF00593">
    <property type="entry name" value="TonB_dep_Rec_b-barrel"/>
    <property type="match status" value="1"/>
</dbReference>
<dbReference type="Proteomes" id="UP000509371">
    <property type="component" value="Chromosome"/>
</dbReference>
<dbReference type="RefSeq" id="WP_176335717.1">
    <property type="nucleotide sequence ID" value="NZ_BAAAEF010000014.1"/>
</dbReference>
<evidence type="ECO:0000313" key="19">
    <source>
        <dbReference type="Proteomes" id="UP001471651"/>
    </source>
</evidence>
<dbReference type="InterPro" id="IPR036942">
    <property type="entry name" value="Beta-barrel_TonB_sf"/>
</dbReference>
<dbReference type="InterPro" id="IPR012910">
    <property type="entry name" value="Plug_dom"/>
</dbReference>
<keyword evidence="9 11" id="KW-0472">Membrane</keyword>
<evidence type="ECO:0000256" key="5">
    <source>
        <dbReference type="ARBA" id="ARBA00022692"/>
    </source>
</evidence>
<evidence type="ECO:0000256" key="13">
    <source>
        <dbReference type="SAM" id="SignalP"/>
    </source>
</evidence>
<keyword evidence="7" id="KW-0406">Ion transport</keyword>
<keyword evidence="19" id="KW-1185">Reference proteome</keyword>
<feature type="chain" id="PRO_5032776145" evidence="13">
    <location>
        <begin position="37"/>
        <end position="692"/>
    </location>
</feature>
<keyword evidence="8 12" id="KW-0798">TonB box</keyword>
<dbReference type="EMBL" id="JBDYKN010000006">
    <property type="protein sequence ID" value="MEP7729536.1"/>
    <property type="molecule type" value="Genomic_DNA"/>
</dbReference>
<name>A0A859CX28_9GAMM</name>
<protein>
    <submittedName>
        <fullName evidence="17">TonB-dependent receptor</fullName>
    </submittedName>
</protein>
<accession>A0A859CX28</accession>
<dbReference type="PROSITE" id="PS52016">
    <property type="entry name" value="TONB_DEPENDENT_REC_3"/>
    <property type="match status" value="1"/>
</dbReference>